<dbReference type="SMART" id="SM00760">
    <property type="entry name" value="Bac_DnaA_C"/>
    <property type="match status" value="1"/>
</dbReference>
<evidence type="ECO:0000313" key="3">
    <source>
        <dbReference type="Proteomes" id="UP001589906"/>
    </source>
</evidence>
<name>A0ABV6R5F0_9CAUL</name>
<keyword evidence="3" id="KW-1185">Reference proteome</keyword>
<sequence>MGDGEYRILVGRADRVKAGLVVQLVALANDLTPEAVLDVRRREPEVRLARRTAFYLAHVTYGWSLERVGHAMGRNRVTVGAACKRVEDERDDPEADARIERLGEALETALRAAGART</sequence>
<dbReference type="Proteomes" id="UP001589906">
    <property type="component" value="Unassembled WGS sequence"/>
</dbReference>
<evidence type="ECO:0000259" key="1">
    <source>
        <dbReference type="SMART" id="SM00760"/>
    </source>
</evidence>
<comment type="caution">
    <text evidence="2">The sequence shown here is derived from an EMBL/GenBank/DDBJ whole genome shotgun (WGS) entry which is preliminary data.</text>
</comment>
<dbReference type="EMBL" id="JBHLSW010000015">
    <property type="protein sequence ID" value="MFC0634854.1"/>
    <property type="molecule type" value="Genomic_DNA"/>
</dbReference>
<feature type="domain" description="Chromosomal replication initiator DnaA C-terminal" evidence="1">
    <location>
        <begin position="17"/>
        <end position="86"/>
    </location>
</feature>
<dbReference type="RefSeq" id="WP_376836933.1">
    <property type="nucleotide sequence ID" value="NZ_JBHLSW010000015.1"/>
</dbReference>
<organism evidence="2 3">
    <name type="scientific">Brevundimonas balnearis</name>
    <dbReference type="NCBI Taxonomy" id="1572858"/>
    <lineage>
        <taxon>Bacteria</taxon>
        <taxon>Pseudomonadati</taxon>
        <taxon>Pseudomonadota</taxon>
        <taxon>Alphaproteobacteria</taxon>
        <taxon>Caulobacterales</taxon>
        <taxon>Caulobacteraceae</taxon>
        <taxon>Brevundimonas</taxon>
    </lineage>
</organism>
<accession>A0ABV6R5F0</accession>
<gene>
    <name evidence="2" type="ORF">ACFFGE_13315</name>
</gene>
<proteinExistence type="predicted"/>
<dbReference type="Pfam" id="PF08299">
    <property type="entry name" value="Bac_DnaA_C"/>
    <property type="match status" value="1"/>
</dbReference>
<dbReference type="CDD" id="cd06571">
    <property type="entry name" value="Bac_DnaA_C"/>
    <property type="match status" value="1"/>
</dbReference>
<protein>
    <submittedName>
        <fullName evidence="2">Helix-turn-helix domain-containing protein</fullName>
    </submittedName>
</protein>
<dbReference type="InterPro" id="IPR013159">
    <property type="entry name" value="DnaA_C"/>
</dbReference>
<evidence type="ECO:0000313" key="2">
    <source>
        <dbReference type="EMBL" id="MFC0634854.1"/>
    </source>
</evidence>
<reference evidence="2 3" key="1">
    <citation type="submission" date="2024-09" db="EMBL/GenBank/DDBJ databases">
        <authorList>
            <person name="Sun Q."/>
            <person name="Mori K."/>
        </authorList>
    </citation>
    <scope>NUCLEOTIDE SEQUENCE [LARGE SCALE GENOMIC DNA]</scope>
    <source>
        <strain evidence="2 3">NCAIM B.02621</strain>
    </source>
</reference>
<dbReference type="Gene3D" id="1.10.1750.10">
    <property type="match status" value="1"/>
</dbReference>
<dbReference type="SUPFAM" id="SSF48295">
    <property type="entry name" value="TrpR-like"/>
    <property type="match status" value="1"/>
</dbReference>
<dbReference type="InterPro" id="IPR010921">
    <property type="entry name" value="Trp_repressor/repl_initiator"/>
</dbReference>